<dbReference type="EMBL" id="JAUSQU010000001">
    <property type="protein sequence ID" value="MDP9846995.1"/>
    <property type="molecule type" value="Genomic_DNA"/>
</dbReference>
<gene>
    <name evidence="1" type="ORF">J2853_006206</name>
</gene>
<organism evidence="1 2">
    <name type="scientific">Streptosporangium lutulentum</name>
    <dbReference type="NCBI Taxonomy" id="1461250"/>
    <lineage>
        <taxon>Bacteria</taxon>
        <taxon>Bacillati</taxon>
        <taxon>Actinomycetota</taxon>
        <taxon>Actinomycetes</taxon>
        <taxon>Streptosporangiales</taxon>
        <taxon>Streptosporangiaceae</taxon>
        <taxon>Streptosporangium</taxon>
    </lineage>
</organism>
<comment type="caution">
    <text evidence="1">The sequence shown here is derived from an EMBL/GenBank/DDBJ whole genome shotgun (WGS) entry which is preliminary data.</text>
</comment>
<proteinExistence type="predicted"/>
<dbReference type="Pfam" id="PF15588">
    <property type="entry name" value="Imm10"/>
    <property type="match status" value="1"/>
</dbReference>
<sequence>MSSDLTHELCIEIGWAVKAGAPDGWQWVDVHRCQLGTFSTTVITYQMADGSQQIRHVEDLDDLFHRLKVAQYKPSEGTWFVCRLDYSPRGKSYNSMLHTFVAESPFAPDIEVPASAYVEELTMFPRKPALIPQWMTAAWPEGVPLSEGGSAPTSLADEVPGSAWPPLGTMVVRTVGRDDDSETTVFGMAEHEDGTGNALIFMMSAEEPDEQEIGLGMDTYCVVREDQAGTTYGGVTHCEIASGRLTLHFTEDAAKELNVEPVVRIDLQIDDNGVELLRNGLREILLSGRHDQHPHGMHL</sequence>
<dbReference type="InterPro" id="IPR036170">
    <property type="entry name" value="YezG-like_sf"/>
</dbReference>
<accession>A0ABT9QKU8</accession>
<reference evidence="1 2" key="1">
    <citation type="submission" date="2023-07" db="EMBL/GenBank/DDBJ databases">
        <title>Sequencing the genomes of 1000 actinobacteria strains.</title>
        <authorList>
            <person name="Klenk H.-P."/>
        </authorList>
    </citation>
    <scope>NUCLEOTIDE SEQUENCE [LARGE SCALE GENOMIC DNA]</scope>
    <source>
        <strain evidence="1 2">DSM 46740</strain>
    </source>
</reference>
<keyword evidence="2" id="KW-1185">Reference proteome</keyword>
<name>A0ABT9QKU8_9ACTN</name>
<dbReference type="Proteomes" id="UP001225356">
    <property type="component" value="Unassembled WGS sequence"/>
</dbReference>
<evidence type="ECO:0000313" key="1">
    <source>
        <dbReference type="EMBL" id="MDP9846995.1"/>
    </source>
</evidence>
<dbReference type="SUPFAM" id="SSF160424">
    <property type="entry name" value="BH3703-like"/>
    <property type="match status" value="1"/>
</dbReference>
<protein>
    <submittedName>
        <fullName evidence="1">Uncharacterized protein</fullName>
    </submittedName>
</protein>
<dbReference type="InterPro" id="IPR028962">
    <property type="entry name" value="Imm10"/>
</dbReference>
<evidence type="ECO:0000313" key="2">
    <source>
        <dbReference type="Proteomes" id="UP001225356"/>
    </source>
</evidence>
<dbReference type="RefSeq" id="WP_307563906.1">
    <property type="nucleotide sequence ID" value="NZ_JAUSQU010000001.1"/>
</dbReference>